<dbReference type="PANTHER" id="PTHR11559">
    <property type="entry name" value="CARBOXYLESTERASE"/>
    <property type="match status" value="1"/>
</dbReference>
<keyword evidence="1" id="KW-0325">Glycoprotein</keyword>
<dbReference type="OrthoDB" id="19653at2759"/>
<feature type="domain" description="Carboxylesterase type B" evidence="3">
    <location>
        <begin position="38"/>
        <end position="559"/>
    </location>
</feature>
<keyword evidence="5" id="KW-1185">Reference proteome</keyword>
<name>A0A8J5V633_9HYME</name>
<dbReference type="Pfam" id="PF00135">
    <property type="entry name" value="COesterase"/>
    <property type="match status" value="1"/>
</dbReference>
<proteinExistence type="predicted"/>
<sequence length="567" mass="64031">MLYYKLKVKMLKLSVILLYSMLSVDAGKSCNGTTSDFPEVTTPLGKVKGSLMTTRLGKTIYAFRGIKYGESPTGQQRFKQAEPVKPWEGTFDASKEGPSCGWLESKLQSEDCLRLNVYTTKLAKAESAPRPVVVFFHPGGFWSRSGQSYIYGPEYLLDEDIILVTCNYRIGALGFFSTGDSLAPGNLGLKDQVEVLRFIQKNIRSFNGDPNSVTITGQSAGGWSVSLHLVSPMSKGLFHRAIVQSGAATYQNPLPPNQKDLAKKLARLLDCPTDTTGSMLLCLNTKPFEDIVATLPKFWKWHGDPILVWTPVVEPDVPGIERFLVEQPVESIKHRRFEQVPIIGGIVKDEFAGVVVGVVQAARKGDNSVFDDINANFTTIAPISYFYERGTNRSLEISQDLREFYFKGKPVEKDNYVGLGELYADSVTIFGVHRFINLIDKYSSKPVYYYNFAYQGRYSHVYWADKKPFGVVHEDDLLYLFKKEEFSAIGGNDPEVLTLRRMTSMWENFARTGEPIPVGNPDFSGFIWTPFTRENPTYLEITDTLQIKKNLYIDRMNEWDKLFPIEY</sequence>
<reference evidence="4" key="1">
    <citation type="submission" date="2020-03" db="EMBL/GenBank/DDBJ databases">
        <authorList>
            <person name="Chebbi M.A."/>
            <person name="Drezen J.M."/>
        </authorList>
    </citation>
    <scope>NUCLEOTIDE SEQUENCE</scope>
    <source>
        <tissue evidence="4">Whole body</tissue>
    </source>
</reference>
<reference evidence="4" key="2">
    <citation type="submission" date="2021-04" db="EMBL/GenBank/DDBJ databases">
        <title>Genome-wide patterns of bracovirus chromosomal integration into multiple host tissues during parasitism.</title>
        <authorList>
            <person name="Chebbi M.A.C."/>
        </authorList>
    </citation>
    <scope>NUCLEOTIDE SEQUENCE</scope>
    <source>
        <tissue evidence="4">Whole body</tissue>
    </source>
</reference>
<keyword evidence="2" id="KW-0732">Signal</keyword>
<dbReference type="AlphaFoldDB" id="A0A8J5V633"/>
<evidence type="ECO:0000256" key="1">
    <source>
        <dbReference type="ARBA" id="ARBA00023180"/>
    </source>
</evidence>
<evidence type="ECO:0000256" key="2">
    <source>
        <dbReference type="SAM" id="SignalP"/>
    </source>
</evidence>
<accession>A0A8J5V633</accession>
<dbReference type="EMBL" id="JAAOIC020000064">
    <property type="protein sequence ID" value="KAG8035089.1"/>
    <property type="molecule type" value="Genomic_DNA"/>
</dbReference>
<dbReference type="Proteomes" id="UP000729913">
    <property type="component" value="Unassembled WGS sequence"/>
</dbReference>
<dbReference type="InterPro" id="IPR050309">
    <property type="entry name" value="Type-B_Carboxylest/Lipase"/>
</dbReference>
<gene>
    <name evidence="4" type="ORF">G9C98_001579</name>
</gene>
<feature type="chain" id="PRO_5035252669" description="Carboxylesterase type B domain-containing protein" evidence="2">
    <location>
        <begin position="27"/>
        <end position="567"/>
    </location>
</feature>
<feature type="signal peptide" evidence="2">
    <location>
        <begin position="1"/>
        <end position="26"/>
    </location>
</feature>
<dbReference type="InterPro" id="IPR002018">
    <property type="entry name" value="CarbesteraseB"/>
</dbReference>
<protein>
    <recommendedName>
        <fullName evidence="3">Carboxylesterase type B domain-containing protein</fullName>
    </recommendedName>
</protein>
<organism evidence="4 5">
    <name type="scientific">Cotesia typhae</name>
    <dbReference type="NCBI Taxonomy" id="2053667"/>
    <lineage>
        <taxon>Eukaryota</taxon>
        <taxon>Metazoa</taxon>
        <taxon>Ecdysozoa</taxon>
        <taxon>Arthropoda</taxon>
        <taxon>Hexapoda</taxon>
        <taxon>Insecta</taxon>
        <taxon>Pterygota</taxon>
        <taxon>Neoptera</taxon>
        <taxon>Endopterygota</taxon>
        <taxon>Hymenoptera</taxon>
        <taxon>Apocrita</taxon>
        <taxon>Ichneumonoidea</taxon>
        <taxon>Braconidae</taxon>
        <taxon>Microgastrinae</taxon>
        <taxon>Cotesia</taxon>
    </lineage>
</organism>
<evidence type="ECO:0000313" key="4">
    <source>
        <dbReference type="EMBL" id="KAG8035089.1"/>
    </source>
</evidence>
<comment type="caution">
    <text evidence="4">The sequence shown here is derived from an EMBL/GenBank/DDBJ whole genome shotgun (WGS) entry which is preliminary data.</text>
</comment>
<evidence type="ECO:0000259" key="3">
    <source>
        <dbReference type="Pfam" id="PF00135"/>
    </source>
</evidence>
<evidence type="ECO:0000313" key="5">
    <source>
        <dbReference type="Proteomes" id="UP000729913"/>
    </source>
</evidence>